<proteinExistence type="inferred from homology"/>
<dbReference type="InterPro" id="IPR007227">
    <property type="entry name" value="Cell_shape_determining_MreD"/>
</dbReference>
<gene>
    <name evidence="9" type="primary">mreD</name>
    <name evidence="9" type="ORF">JF76_08640</name>
</gene>
<feature type="transmembrane region" description="Helical" evidence="8">
    <location>
        <begin position="7"/>
        <end position="27"/>
    </location>
</feature>
<organism evidence="9 10">
    <name type="scientific">Lactobacillus kullabergensis</name>
    <dbReference type="NCBI Taxonomy" id="1218493"/>
    <lineage>
        <taxon>Bacteria</taxon>
        <taxon>Bacillati</taxon>
        <taxon>Bacillota</taxon>
        <taxon>Bacilli</taxon>
        <taxon>Lactobacillales</taxon>
        <taxon>Lactobacillaceae</taxon>
        <taxon>Lactobacillus</taxon>
    </lineage>
</organism>
<dbReference type="Pfam" id="PF04093">
    <property type="entry name" value="MreD"/>
    <property type="match status" value="1"/>
</dbReference>
<keyword evidence="6 8" id="KW-1133">Transmembrane helix</keyword>
<name>A0A0F4LC89_9LACO</name>
<evidence type="ECO:0000256" key="4">
    <source>
        <dbReference type="ARBA" id="ARBA00022692"/>
    </source>
</evidence>
<dbReference type="PATRIC" id="fig|1218493.3.peg.917"/>
<sequence>MKTLRKFTLVLALYVAIAISGSLSFYLHQFFSFGKASNLLVPVSMMLIALFDDTNDKEIWLALGAGIVSDIYFFGIIGIYAIILPIVSWLLQKSARFLPEVFWARVLAVLIASVLTQGFMWLILNMTGLSSIGILKLVQSILPTLCWVFIFICATYKLWWNLALNYPFMVNLENYRQ</sequence>
<dbReference type="EMBL" id="JXBY01000018">
    <property type="protein sequence ID" value="KJY55918.1"/>
    <property type="molecule type" value="Genomic_DNA"/>
</dbReference>
<dbReference type="OrthoDB" id="2148512at2"/>
<accession>A0A0F4LC89</accession>
<evidence type="ECO:0000256" key="7">
    <source>
        <dbReference type="ARBA" id="ARBA00023136"/>
    </source>
</evidence>
<evidence type="ECO:0000256" key="1">
    <source>
        <dbReference type="ARBA" id="ARBA00004651"/>
    </source>
</evidence>
<dbReference type="STRING" id="1218493.JF76_08640"/>
<evidence type="ECO:0000256" key="5">
    <source>
        <dbReference type="ARBA" id="ARBA00022960"/>
    </source>
</evidence>
<keyword evidence="4 8" id="KW-0812">Transmembrane</keyword>
<evidence type="ECO:0000313" key="9">
    <source>
        <dbReference type="EMBL" id="KJY55918.1"/>
    </source>
</evidence>
<protein>
    <submittedName>
        <fullName evidence="9">Rod shape-determining protein MreD</fullName>
    </submittedName>
</protein>
<evidence type="ECO:0000256" key="2">
    <source>
        <dbReference type="ARBA" id="ARBA00007776"/>
    </source>
</evidence>
<dbReference type="AlphaFoldDB" id="A0A0F4LC89"/>
<keyword evidence="3" id="KW-1003">Cell membrane</keyword>
<keyword evidence="7 8" id="KW-0472">Membrane</keyword>
<dbReference type="HOGENOM" id="CLU_1501689_0_0_9"/>
<comment type="similarity">
    <text evidence="2">Belongs to the MreD family.</text>
</comment>
<dbReference type="GO" id="GO:0005886">
    <property type="term" value="C:plasma membrane"/>
    <property type="evidence" value="ECO:0007669"/>
    <property type="project" value="UniProtKB-SubCell"/>
</dbReference>
<keyword evidence="5" id="KW-0133">Cell shape</keyword>
<comment type="caution">
    <text evidence="9">The sequence shown here is derived from an EMBL/GenBank/DDBJ whole genome shotgun (WGS) entry which is preliminary data.</text>
</comment>
<evidence type="ECO:0000313" key="10">
    <source>
        <dbReference type="Proteomes" id="UP000033533"/>
    </source>
</evidence>
<dbReference type="GO" id="GO:0008360">
    <property type="term" value="P:regulation of cell shape"/>
    <property type="evidence" value="ECO:0007669"/>
    <property type="project" value="UniProtKB-KW"/>
</dbReference>
<feature type="transmembrane region" description="Helical" evidence="8">
    <location>
        <begin position="137"/>
        <end position="159"/>
    </location>
</feature>
<evidence type="ECO:0000256" key="6">
    <source>
        <dbReference type="ARBA" id="ARBA00022989"/>
    </source>
</evidence>
<feature type="transmembrane region" description="Helical" evidence="8">
    <location>
        <begin position="103"/>
        <end position="125"/>
    </location>
</feature>
<reference evidence="9 10" key="1">
    <citation type="submission" date="2014-12" db="EMBL/GenBank/DDBJ databases">
        <title>Comparative genomics of the lactic acid bacteria isolated from the honey bee gut.</title>
        <authorList>
            <person name="Ellegaard K.M."/>
            <person name="Tamarit D."/>
            <person name="Javelind E."/>
            <person name="Olofsson T."/>
            <person name="Andersson S.G."/>
            <person name="Vasquez A."/>
        </authorList>
    </citation>
    <scope>NUCLEOTIDE SEQUENCE [LARGE SCALE GENOMIC DNA]</scope>
    <source>
        <strain evidence="9 10">Biut2</strain>
    </source>
</reference>
<dbReference type="Proteomes" id="UP000033533">
    <property type="component" value="Unassembled WGS sequence"/>
</dbReference>
<dbReference type="RefSeq" id="WP_045927987.1">
    <property type="nucleotide sequence ID" value="NZ_JBHSZS010000009.1"/>
</dbReference>
<comment type="subcellular location">
    <subcellularLocation>
        <location evidence="1">Cell membrane</location>
        <topology evidence="1">Multi-pass membrane protein</topology>
    </subcellularLocation>
</comment>
<evidence type="ECO:0000256" key="8">
    <source>
        <dbReference type="SAM" id="Phobius"/>
    </source>
</evidence>
<feature type="transmembrane region" description="Helical" evidence="8">
    <location>
        <begin position="71"/>
        <end position="91"/>
    </location>
</feature>
<dbReference type="NCBIfam" id="TIGR03426">
    <property type="entry name" value="shape_MreD"/>
    <property type="match status" value="1"/>
</dbReference>
<evidence type="ECO:0000256" key="3">
    <source>
        <dbReference type="ARBA" id="ARBA00022475"/>
    </source>
</evidence>